<evidence type="ECO:0000256" key="1">
    <source>
        <dbReference type="SAM" id="Phobius"/>
    </source>
</evidence>
<keyword evidence="1" id="KW-0812">Transmembrane</keyword>
<dbReference type="RefSeq" id="WP_317540336.1">
    <property type="nucleotide sequence ID" value="NZ_JAWLKB010000001.1"/>
</dbReference>
<dbReference type="EMBL" id="JAWLKB010000001">
    <property type="protein sequence ID" value="MDV6265070.1"/>
    <property type="molecule type" value="Genomic_DNA"/>
</dbReference>
<sequence>MILAQVEHIIVHETRVSSGTPWHIYIAAIAATVVAIVGWYVVHRTSQGRDLKNWRRTTLLEAVSALVESSIARRDQITTANGLYDRFTIPMGFEVPKEARESYRKMAATRYQIQICVADKVLGIADQIIMLHTTSDTSIERLKRSFMSPRPGEVSRNMTDDQIVEDEELAEINLAQLTQYHDQIIRELQVEIGLRKGHKTTT</sequence>
<keyword evidence="1" id="KW-0472">Membrane</keyword>
<keyword evidence="1" id="KW-1133">Transmembrane helix</keyword>
<accession>A0ABU4BLI0</accession>
<feature type="transmembrane region" description="Helical" evidence="1">
    <location>
        <begin position="22"/>
        <end position="42"/>
    </location>
</feature>
<evidence type="ECO:0000313" key="3">
    <source>
        <dbReference type="Proteomes" id="UP001185927"/>
    </source>
</evidence>
<comment type="caution">
    <text evidence="2">The sequence shown here is derived from an EMBL/GenBank/DDBJ whole genome shotgun (WGS) entry which is preliminary data.</text>
</comment>
<keyword evidence="3" id="KW-1185">Reference proteome</keyword>
<proteinExistence type="predicted"/>
<name>A0ABU4BLI0_RHOGO</name>
<reference evidence="2 3" key="1">
    <citation type="submission" date="2023-10" db="EMBL/GenBank/DDBJ databases">
        <title>Development of a sustainable strategy for remediation of hydrocarbon-contaminated territories based on the waste exchange concept.</title>
        <authorList>
            <person name="Krivoruchko A."/>
        </authorList>
    </citation>
    <scope>NUCLEOTIDE SEQUENCE [LARGE SCALE GENOMIC DNA]</scope>
    <source>
        <strain evidence="2 3">IEGM 1203</strain>
    </source>
</reference>
<protein>
    <submittedName>
        <fullName evidence="2">Uncharacterized protein</fullName>
    </submittedName>
</protein>
<organism evidence="2 3">
    <name type="scientific">Rhodococcus globerulus</name>
    <dbReference type="NCBI Taxonomy" id="33008"/>
    <lineage>
        <taxon>Bacteria</taxon>
        <taxon>Bacillati</taxon>
        <taxon>Actinomycetota</taxon>
        <taxon>Actinomycetes</taxon>
        <taxon>Mycobacteriales</taxon>
        <taxon>Nocardiaceae</taxon>
        <taxon>Rhodococcus</taxon>
    </lineage>
</organism>
<dbReference type="Proteomes" id="UP001185927">
    <property type="component" value="Unassembled WGS sequence"/>
</dbReference>
<evidence type="ECO:0000313" key="2">
    <source>
        <dbReference type="EMBL" id="MDV6265070.1"/>
    </source>
</evidence>
<gene>
    <name evidence="2" type="ORF">R3Q16_00525</name>
</gene>